<sequence length="167" mass="17823">MSRHLPEWSTALVRNHSHRPAELAAAVEAAAETLVIVWGRAAESVHPKVSASQLGALVVVERHRSITLGKLAEELGAIPSSASRLCDRLQAAGLLARRSNLADRREVSLELTKDGSRLLAQLRGARQAELRRVLDGMSPAEQTALLTGLAGFHSASGTLGVEREDTA</sequence>
<dbReference type="Proteomes" id="UP000533598">
    <property type="component" value="Unassembled WGS sequence"/>
</dbReference>
<dbReference type="Gene3D" id="1.10.10.10">
    <property type="entry name" value="Winged helix-like DNA-binding domain superfamily/Winged helix DNA-binding domain"/>
    <property type="match status" value="1"/>
</dbReference>
<dbReference type="GO" id="GO:0006950">
    <property type="term" value="P:response to stress"/>
    <property type="evidence" value="ECO:0007669"/>
    <property type="project" value="TreeGrafter"/>
</dbReference>
<accession>A0A7W7CCE6</accession>
<dbReference type="EMBL" id="JACHMH010000001">
    <property type="protein sequence ID" value="MBB4677341.1"/>
    <property type="molecule type" value="Genomic_DNA"/>
</dbReference>
<evidence type="ECO:0000259" key="1">
    <source>
        <dbReference type="PROSITE" id="PS50995"/>
    </source>
</evidence>
<name>A0A7W7CCE6_9PSEU</name>
<reference evidence="2 3" key="1">
    <citation type="submission" date="2020-08" db="EMBL/GenBank/DDBJ databases">
        <title>Sequencing the genomes of 1000 actinobacteria strains.</title>
        <authorList>
            <person name="Klenk H.-P."/>
        </authorList>
    </citation>
    <scope>NUCLEOTIDE SEQUENCE [LARGE SCALE GENOMIC DNA]</scope>
    <source>
        <strain evidence="2 3">DSM 44230</strain>
    </source>
</reference>
<dbReference type="PROSITE" id="PS50995">
    <property type="entry name" value="HTH_MARR_2"/>
    <property type="match status" value="1"/>
</dbReference>
<dbReference type="AlphaFoldDB" id="A0A7W7CCE6"/>
<dbReference type="InterPro" id="IPR036388">
    <property type="entry name" value="WH-like_DNA-bd_sf"/>
</dbReference>
<dbReference type="GO" id="GO:0003700">
    <property type="term" value="F:DNA-binding transcription factor activity"/>
    <property type="evidence" value="ECO:0007669"/>
    <property type="project" value="InterPro"/>
</dbReference>
<organism evidence="2 3">
    <name type="scientific">Crossiella cryophila</name>
    <dbReference type="NCBI Taxonomy" id="43355"/>
    <lineage>
        <taxon>Bacteria</taxon>
        <taxon>Bacillati</taxon>
        <taxon>Actinomycetota</taxon>
        <taxon>Actinomycetes</taxon>
        <taxon>Pseudonocardiales</taxon>
        <taxon>Pseudonocardiaceae</taxon>
        <taxon>Crossiella</taxon>
    </lineage>
</organism>
<comment type="caution">
    <text evidence="2">The sequence shown here is derived from an EMBL/GenBank/DDBJ whole genome shotgun (WGS) entry which is preliminary data.</text>
</comment>
<dbReference type="SMART" id="SM00347">
    <property type="entry name" value="HTH_MARR"/>
    <property type="match status" value="1"/>
</dbReference>
<protein>
    <submittedName>
        <fullName evidence="2">DNA-binding MarR family transcriptional regulator</fullName>
    </submittedName>
</protein>
<keyword evidence="2" id="KW-0238">DNA-binding</keyword>
<dbReference type="InterPro" id="IPR000835">
    <property type="entry name" value="HTH_MarR-typ"/>
</dbReference>
<dbReference type="SUPFAM" id="SSF46785">
    <property type="entry name" value="Winged helix' DNA-binding domain"/>
    <property type="match status" value="1"/>
</dbReference>
<evidence type="ECO:0000313" key="3">
    <source>
        <dbReference type="Proteomes" id="UP000533598"/>
    </source>
</evidence>
<proteinExistence type="predicted"/>
<dbReference type="RefSeq" id="WP_185003305.1">
    <property type="nucleotide sequence ID" value="NZ_BAAAUI010000032.1"/>
</dbReference>
<dbReference type="PANTHER" id="PTHR33164:SF103">
    <property type="entry name" value="REGULATORY PROTEIN MARR"/>
    <property type="match status" value="1"/>
</dbReference>
<dbReference type="InterPro" id="IPR039422">
    <property type="entry name" value="MarR/SlyA-like"/>
</dbReference>
<feature type="domain" description="HTH marR-type" evidence="1">
    <location>
        <begin position="20"/>
        <end position="154"/>
    </location>
</feature>
<gene>
    <name evidence="2" type="ORF">HNR67_003459</name>
</gene>
<dbReference type="PANTHER" id="PTHR33164">
    <property type="entry name" value="TRANSCRIPTIONAL REGULATOR, MARR FAMILY"/>
    <property type="match status" value="1"/>
</dbReference>
<keyword evidence="3" id="KW-1185">Reference proteome</keyword>
<dbReference type="Pfam" id="PF01047">
    <property type="entry name" value="MarR"/>
    <property type="match status" value="1"/>
</dbReference>
<dbReference type="InterPro" id="IPR036390">
    <property type="entry name" value="WH_DNA-bd_sf"/>
</dbReference>
<dbReference type="GO" id="GO:0003677">
    <property type="term" value="F:DNA binding"/>
    <property type="evidence" value="ECO:0007669"/>
    <property type="project" value="UniProtKB-KW"/>
</dbReference>
<evidence type="ECO:0000313" key="2">
    <source>
        <dbReference type="EMBL" id="MBB4677341.1"/>
    </source>
</evidence>